<evidence type="ECO:0000256" key="1">
    <source>
        <dbReference type="ARBA" id="ARBA00022490"/>
    </source>
</evidence>
<dbReference type="GO" id="GO:0005840">
    <property type="term" value="C:ribosome"/>
    <property type="evidence" value="ECO:0007669"/>
    <property type="project" value="InterPro"/>
</dbReference>
<evidence type="ECO:0000313" key="9">
    <source>
        <dbReference type="Proteomes" id="UP000095546"/>
    </source>
</evidence>
<dbReference type="Gene3D" id="2.30.30.240">
    <property type="entry name" value="PRC-barrel domain"/>
    <property type="match status" value="1"/>
</dbReference>
<dbReference type="InterPro" id="IPR009000">
    <property type="entry name" value="Transl_B-barrel_sf"/>
</dbReference>
<comment type="similarity">
    <text evidence="5">Belongs to the RimM family.</text>
</comment>
<dbReference type="GO" id="GO:0005737">
    <property type="term" value="C:cytoplasm"/>
    <property type="evidence" value="ECO:0007669"/>
    <property type="project" value="UniProtKB-SubCell"/>
</dbReference>
<comment type="domain">
    <text evidence="5">The PRC barrel domain binds ribosomal protein uS19.</text>
</comment>
<evidence type="ECO:0000256" key="3">
    <source>
        <dbReference type="ARBA" id="ARBA00022552"/>
    </source>
</evidence>
<dbReference type="STRING" id="187979.ERS852385_01165"/>
<evidence type="ECO:0000256" key="2">
    <source>
        <dbReference type="ARBA" id="ARBA00022517"/>
    </source>
</evidence>
<dbReference type="GO" id="GO:0006364">
    <property type="term" value="P:rRNA processing"/>
    <property type="evidence" value="ECO:0007669"/>
    <property type="project" value="UniProtKB-UniRule"/>
</dbReference>
<evidence type="ECO:0000259" key="7">
    <source>
        <dbReference type="Pfam" id="PF24986"/>
    </source>
</evidence>
<name>A0A173Z4U6_9FIRM</name>
<feature type="domain" description="Ribosome maturation factor RimM PRC barrel" evidence="7">
    <location>
        <begin position="114"/>
        <end position="180"/>
    </location>
</feature>
<keyword evidence="1 5" id="KW-0963">Cytoplasm</keyword>
<accession>A0A173Z4U6</accession>
<keyword evidence="2 5" id="KW-0690">Ribosome biogenesis</keyword>
<protein>
    <recommendedName>
        <fullName evidence="5">Ribosome maturation factor RimM</fullName>
    </recommendedName>
</protein>
<evidence type="ECO:0000313" key="8">
    <source>
        <dbReference type="EMBL" id="CUN71361.1"/>
    </source>
</evidence>
<gene>
    <name evidence="5 8" type="primary">rimM</name>
    <name evidence="8" type="ORF">ERS852385_01165</name>
</gene>
<proteinExistence type="inferred from homology"/>
<dbReference type="InterPro" id="IPR036976">
    <property type="entry name" value="RimM_N_sf"/>
</dbReference>
<evidence type="ECO:0000256" key="5">
    <source>
        <dbReference type="HAMAP-Rule" id="MF_00014"/>
    </source>
</evidence>
<keyword evidence="9" id="KW-1185">Reference proteome</keyword>
<dbReference type="GO" id="GO:0043022">
    <property type="term" value="F:ribosome binding"/>
    <property type="evidence" value="ECO:0007669"/>
    <property type="project" value="InterPro"/>
</dbReference>
<dbReference type="InterPro" id="IPR011033">
    <property type="entry name" value="PRC_barrel-like_sf"/>
</dbReference>
<dbReference type="EMBL" id="CYYU01000006">
    <property type="protein sequence ID" value="CUN71361.1"/>
    <property type="molecule type" value="Genomic_DNA"/>
</dbReference>
<comment type="subcellular location">
    <subcellularLocation>
        <location evidence="5">Cytoplasm</location>
    </subcellularLocation>
</comment>
<sequence length="185" mass="20960">MWKCWWKMTRLSPSAANKKKDRVTIGKVGAVHGIHGELRIIPLTDFVERFAGMKEVMVGDEMLHIESCKFHKQFVLLKFREYPVREQAMRLTGQLLTVARDEAVPLEEGEFYTFDIIGLTVYDMAGTELGTVENVLRTGSNDVYQARRPDGRELLIPALKAVVKEIDIAGGRMVVDLPEETDDAH</sequence>
<dbReference type="InterPro" id="IPR056792">
    <property type="entry name" value="PRC_RimM"/>
</dbReference>
<dbReference type="AlphaFoldDB" id="A0A173Z4U6"/>
<dbReference type="GO" id="GO:0042274">
    <property type="term" value="P:ribosomal small subunit biogenesis"/>
    <property type="evidence" value="ECO:0007669"/>
    <property type="project" value="UniProtKB-UniRule"/>
</dbReference>
<dbReference type="Pfam" id="PF01782">
    <property type="entry name" value="RimM"/>
    <property type="match status" value="1"/>
</dbReference>
<feature type="domain" description="RimM N-terminal" evidence="6">
    <location>
        <begin position="24"/>
        <end position="101"/>
    </location>
</feature>
<dbReference type="Proteomes" id="UP000095546">
    <property type="component" value="Unassembled WGS sequence"/>
</dbReference>
<dbReference type="Gene3D" id="2.40.30.60">
    <property type="entry name" value="RimM"/>
    <property type="match status" value="1"/>
</dbReference>
<reference evidence="8 9" key="1">
    <citation type="submission" date="2015-09" db="EMBL/GenBank/DDBJ databases">
        <authorList>
            <consortium name="Pathogen Informatics"/>
        </authorList>
    </citation>
    <scope>NUCLEOTIDE SEQUENCE [LARGE SCALE GENOMIC DNA]</scope>
    <source>
        <strain evidence="8 9">2789STDY5608828</strain>
    </source>
</reference>
<keyword evidence="4 5" id="KW-0143">Chaperone</keyword>
<keyword evidence="3 5" id="KW-0698">rRNA processing</keyword>
<dbReference type="eggNOG" id="COG0806">
    <property type="taxonomic scope" value="Bacteria"/>
</dbReference>
<comment type="function">
    <text evidence="5">An accessory protein needed during the final step in the assembly of 30S ribosomal subunit, possibly for assembly of the head region. Essential for efficient processing of 16S rRNA. May be needed both before and after RbfA during the maturation of 16S rRNA. It has affinity for free ribosomal 30S subunits but not for 70S ribosomes.</text>
</comment>
<dbReference type="PANTHER" id="PTHR33692:SF1">
    <property type="entry name" value="RIBOSOME MATURATION FACTOR RIMM"/>
    <property type="match status" value="1"/>
</dbReference>
<dbReference type="SUPFAM" id="SSF50346">
    <property type="entry name" value="PRC-barrel domain"/>
    <property type="match status" value="1"/>
</dbReference>
<dbReference type="NCBIfam" id="TIGR02273">
    <property type="entry name" value="16S_RimM"/>
    <property type="match status" value="1"/>
</dbReference>
<evidence type="ECO:0000256" key="4">
    <source>
        <dbReference type="ARBA" id="ARBA00023186"/>
    </source>
</evidence>
<dbReference type="SUPFAM" id="SSF50447">
    <property type="entry name" value="Translation proteins"/>
    <property type="match status" value="1"/>
</dbReference>
<dbReference type="InterPro" id="IPR002676">
    <property type="entry name" value="RimM_N"/>
</dbReference>
<organism evidence="8 9">
    <name type="scientific">Mitsuokella jalaludinii</name>
    <dbReference type="NCBI Taxonomy" id="187979"/>
    <lineage>
        <taxon>Bacteria</taxon>
        <taxon>Bacillati</taxon>
        <taxon>Bacillota</taxon>
        <taxon>Negativicutes</taxon>
        <taxon>Selenomonadales</taxon>
        <taxon>Selenomonadaceae</taxon>
        <taxon>Mitsuokella</taxon>
    </lineage>
</organism>
<evidence type="ECO:0000259" key="6">
    <source>
        <dbReference type="Pfam" id="PF01782"/>
    </source>
</evidence>
<dbReference type="PANTHER" id="PTHR33692">
    <property type="entry name" value="RIBOSOME MATURATION FACTOR RIMM"/>
    <property type="match status" value="1"/>
</dbReference>
<comment type="subunit">
    <text evidence="5">Binds ribosomal protein uS19.</text>
</comment>
<dbReference type="HAMAP" id="MF_00014">
    <property type="entry name" value="Ribosome_mat_RimM"/>
    <property type="match status" value="1"/>
</dbReference>
<dbReference type="InterPro" id="IPR011961">
    <property type="entry name" value="RimM"/>
</dbReference>
<dbReference type="Pfam" id="PF24986">
    <property type="entry name" value="PRC_RimM"/>
    <property type="match status" value="1"/>
</dbReference>